<dbReference type="EMBL" id="WMIF01000004">
    <property type="protein sequence ID" value="MTH33761.1"/>
    <property type="molecule type" value="Genomic_DNA"/>
</dbReference>
<reference evidence="1 2" key="1">
    <citation type="submission" date="2019-11" db="EMBL/GenBank/DDBJ databases">
        <authorList>
            <person name="Dong K."/>
        </authorList>
    </citation>
    <scope>NUCLEOTIDE SEQUENCE [LARGE SCALE GENOMIC DNA]</scope>
    <source>
        <strain evidence="1 2">JCM 17370</strain>
    </source>
</reference>
<protein>
    <submittedName>
        <fullName evidence="1">DUF1365 family protein</fullName>
    </submittedName>
</protein>
<dbReference type="RefSeq" id="WP_155063325.1">
    <property type="nucleotide sequence ID" value="NZ_WMIF01000004.1"/>
</dbReference>
<proteinExistence type="predicted"/>
<evidence type="ECO:0000313" key="2">
    <source>
        <dbReference type="Proteomes" id="UP000442533"/>
    </source>
</evidence>
<evidence type="ECO:0000313" key="1">
    <source>
        <dbReference type="EMBL" id="MTH33761.1"/>
    </source>
</evidence>
<accession>A0A844H3D5</accession>
<dbReference type="PANTHER" id="PTHR33973">
    <property type="entry name" value="OS07G0153300 PROTEIN"/>
    <property type="match status" value="1"/>
</dbReference>
<dbReference type="InterPro" id="IPR010775">
    <property type="entry name" value="DUF1365"/>
</dbReference>
<dbReference type="AlphaFoldDB" id="A0A844H3D5"/>
<dbReference type="OrthoDB" id="9778801at2"/>
<dbReference type="Pfam" id="PF07103">
    <property type="entry name" value="DUF1365"/>
    <property type="match status" value="1"/>
</dbReference>
<name>A0A844H3D5_9RHOB</name>
<keyword evidence="2" id="KW-1185">Reference proteome</keyword>
<comment type="caution">
    <text evidence="1">The sequence shown here is derived from an EMBL/GenBank/DDBJ whole genome shotgun (WGS) entry which is preliminary data.</text>
</comment>
<dbReference type="PANTHER" id="PTHR33973:SF4">
    <property type="entry name" value="OS07G0153300 PROTEIN"/>
    <property type="match status" value="1"/>
</dbReference>
<dbReference type="Proteomes" id="UP000442533">
    <property type="component" value="Unassembled WGS sequence"/>
</dbReference>
<organism evidence="1 2">
    <name type="scientific">Paracoccus limosus</name>
    <dbReference type="NCBI Taxonomy" id="913252"/>
    <lineage>
        <taxon>Bacteria</taxon>
        <taxon>Pseudomonadati</taxon>
        <taxon>Pseudomonadota</taxon>
        <taxon>Alphaproteobacteria</taxon>
        <taxon>Rhodobacterales</taxon>
        <taxon>Paracoccaceae</taxon>
        <taxon>Paracoccus</taxon>
    </lineage>
</organism>
<sequence length="259" mass="29044">MTLAARLSAGEIFYMRARIGHARRGPIRHDFRHDADYLLLAPRAMRVPGLLSRNRFNLFSWHDTDHGGPRGAGTGALWAGEKLAAAGIGPRSDQVLALLTQPRFLGHWFNPVSFWMAIAGDELLAVIAEVNNTFGQRHSYLLARPDFQPITADVTLSARKIFHVSPFQDVAGEYRFSFDLRPESVAIRIRQIDGTNGLETFMTGLFQPLTSRHLMRAALRRPGGSLRVLALIYWHALRLKMKGAAYHKLPAPPEDEISR</sequence>
<gene>
    <name evidence="1" type="ORF">GL279_04040</name>
</gene>